<evidence type="ECO:0000256" key="6">
    <source>
        <dbReference type="ARBA" id="ARBA00022833"/>
    </source>
</evidence>
<dbReference type="PANTHER" id="PTHR43690:SF34">
    <property type="entry name" value="ZINC PROTEASE PQQL-LIKE"/>
    <property type="match status" value="1"/>
</dbReference>
<dbReference type="InterPro" id="IPR011249">
    <property type="entry name" value="Metalloenz_LuxS/M16"/>
</dbReference>
<dbReference type="PROSITE" id="PS00143">
    <property type="entry name" value="INSULINASE"/>
    <property type="match status" value="1"/>
</dbReference>
<feature type="domain" description="Peptidase M16 C-terminal" evidence="11">
    <location>
        <begin position="209"/>
        <end position="386"/>
    </location>
</feature>
<evidence type="ECO:0000259" key="10">
    <source>
        <dbReference type="Pfam" id="PF00675"/>
    </source>
</evidence>
<dbReference type="InterPro" id="IPR011765">
    <property type="entry name" value="Pept_M16_N"/>
</dbReference>
<dbReference type="EMBL" id="CP050861">
    <property type="protein sequence ID" value="UTD15343.1"/>
    <property type="molecule type" value="Genomic_DNA"/>
</dbReference>
<keyword evidence="5" id="KW-0378">Hydrolase</keyword>
<evidence type="ECO:0000256" key="5">
    <source>
        <dbReference type="ARBA" id="ARBA00022801"/>
    </source>
</evidence>
<dbReference type="SUPFAM" id="SSF63411">
    <property type="entry name" value="LuxS/MPP-like metallohydrolase"/>
    <property type="match status" value="4"/>
</dbReference>
<keyword evidence="7" id="KW-0482">Metalloprotease</keyword>
<dbReference type="PANTHER" id="PTHR43690">
    <property type="entry name" value="NARDILYSIN"/>
    <property type="match status" value="1"/>
</dbReference>
<dbReference type="GO" id="GO:0046872">
    <property type="term" value="F:metal ion binding"/>
    <property type="evidence" value="ECO:0007669"/>
    <property type="project" value="UniProtKB-KW"/>
</dbReference>
<accession>A0AAE9SG99</accession>
<evidence type="ECO:0000313" key="13">
    <source>
        <dbReference type="Proteomes" id="UP001056837"/>
    </source>
</evidence>
<dbReference type="AlphaFoldDB" id="A0AAE9SG99"/>
<gene>
    <name evidence="12" type="ORF">HER15_07635</name>
</gene>
<comment type="cofactor">
    <cofactor evidence="1">
        <name>Zn(2+)</name>
        <dbReference type="ChEBI" id="CHEBI:29105"/>
    </cofactor>
</comment>
<evidence type="ECO:0000256" key="8">
    <source>
        <dbReference type="RuleBase" id="RU004447"/>
    </source>
</evidence>
<dbReference type="GO" id="GO:0006508">
    <property type="term" value="P:proteolysis"/>
    <property type="evidence" value="ECO:0007669"/>
    <property type="project" value="UniProtKB-KW"/>
</dbReference>
<keyword evidence="6" id="KW-0862">Zinc</keyword>
<dbReference type="InterPro" id="IPR007863">
    <property type="entry name" value="Peptidase_M16_C"/>
</dbReference>
<feature type="chain" id="PRO_5042257216" evidence="9">
    <location>
        <begin position="22"/>
        <end position="937"/>
    </location>
</feature>
<evidence type="ECO:0000256" key="1">
    <source>
        <dbReference type="ARBA" id="ARBA00001947"/>
    </source>
</evidence>
<evidence type="ECO:0000256" key="9">
    <source>
        <dbReference type="SAM" id="SignalP"/>
    </source>
</evidence>
<name>A0AAE9SG99_9FLAO</name>
<feature type="domain" description="Peptidase M16 N-terminal" evidence="10">
    <location>
        <begin position="51"/>
        <end position="172"/>
    </location>
</feature>
<proteinExistence type="inferred from homology"/>
<sequence length="937" mass="107633">MKKITIILTAIILFFSFNSVAQIKNLNKEIPIDPTIKIGKLDNGLTYYIKHNAKPKNKAELRLVLKAGSILEDEDQLGLAHFVEHMAFNGTKSFEKNKLIDYLQSLGVEFGADLNAHTGFDETVYKLSVPTDEEIFNTSLKVLRDWADGITFEDEEIDNERGIIAEELRARNGARARMYYKSIPLITNNSRYAERLPIGKLDVIMNSEYDAMKRFYRDWYRPDLMALVLVGDFDVLETEEKVKELFSSMEPVKKPKKRVYYKIPENKAPVVAVVRDKEATGVEASIYIKKEETEAQTLKDYRQEVLKRLYTGMLRQRLNEISLQPNAPFLGTSAGIGSFLGNMDSYFLRAKLKEERIEEGIDALFTESERAKKHGFTASELERYKAFLLNNADLRQKETGKIPTKYYIEQYIDNFTDDEPIPSDDFVYQFYKEVFPTITVNEVNEVSNQWVRKDNMAVVLNAVEKEGLKLPTEKEIKKTLKNVRKKKIEAYKDKLLDTQLMSNTPKPGRVVSEVYNDKVGVTTWKLANGITVIAKPTKFQNDLISMNGFRSGGSSVAPNSLYVSARNAGVIIGSSGVNGISEIDLKKLNMGRTLKVTPRINFYDDLFSGSSSSKDLERMLQMVHLHFTKPNKDEAVFNANKEHLKNLFKNQDKSPGNVFEKKISEFMTNSHPRAIPLTEKQIENELNLDDTYNFYKERFASANGFTFVFVGSFELEKLRTYVTQYLGSLPSNLNKKTTWKDIGLRYSEGVIKETIVKGVDDKSQVDMRFTGPLNFSLEKKKEISLLGKLLKIKLTEELREKMAGVYGVRVSGFASDKPYDWYRMNVRFTCDPDNVEKLIAKVLEEIEKIKIEGATKEDINKIKEAELANTKEYLEINSYWIYKLREMHEYGLKQESILDYETNINKIDSKMFLDAANRYFNKKNYAEFILIPESSKK</sequence>
<keyword evidence="3" id="KW-0645">Protease</keyword>
<organism evidence="12 13">
    <name type="scientific">Tenacibaculum mesophilum</name>
    <dbReference type="NCBI Taxonomy" id="104268"/>
    <lineage>
        <taxon>Bacteria</taxon>
        <taxon>Pseudomonadati</taxon>
        <taxon>Bacteroidota</taxon>
        <taxon>Flavobacteriia</taxon>
        <taxon>Flavobacteriales</taxon>
        <taxon>Flavobacteriaceae</taxon>
        <taxon>Tenacibaculum</taxon>
    </lineage>
</organism>
<dbReference type="Pfam" id="PF05193">
    <property type="entry name" value="Peptidase_M16_C"/>
    <property type="match status" value="2"/>
</dbReference>
<keyword evidence="4" id="KW-0479">Metal-binding</keyword>
<dbReference type="InterPro" id="IPR050626">
    <property type="entry name" value="Peptidase_M16"/>
</dbReference>
<evidence type="ECO:0000256" key="4">
    <source>
        <dbReference type="ARBA" id="ARBA00022723"/>
    </source>
</evidence>
<evidence type="ECO:0000259" key="11">
    <source>
        <dbReference type="Pfam" id="PF05193"/>
    </source>
</evidence>
<feature type="domain" description="Peptidase M16 C-terminal" evidence="11">
    <location>
        <begin position="686"/>
        <end position="865"/>
    </location>
</feature>
<evidence type="ECO:0000313" key="12">
    <source>
        <dbReference type="EMBL" id="UTD15343.1"/>
    </source>
</evidence>
<evidence type="ECO:0000256" key="2">
    <source>
        <dbReference type="ARBA" id="ARBA00007261"/>
    </source>
</evidence>
<keyword evidence="9" id="KW-0732">Signal</keyword>
<dbReference type="Pfam" id="PF00675">
    <property type="entry name" value="Peptidase_M16"/>
    <property type="match status" value="1"/>
</dbReference>
<protein>
    <submittedName>
        <fullName evidence="12">Insulinase family protein</fullName>
    </submittedName>
</protein>
<dbReference type="Gene3D" id="3.30.830.10">
    <property type="entry name" value="Metalloenzyme, LuxS/M16 peptidase-like"/>
    <property type="match status" value="4"/>
</dbReference>
<feature type="signal peptide" evidence="9">
    <location>
        <begin position="1"/>
        <end position="21"/>
    </location>
</feature>
<evidence type="ECO:0000256" key="7">
    <source>
        <dbReference type="ARBA" id="ARBA00023049"/>
    </source>
</evidence>
<dbReference type="Proteomes" id="UP001056837">
    <property type="component" value="Chromosome"/>
</dbReference>
<evidence type="ECO:0000256" key="3">
    <source>
        <dbReference type="ARBA" id="ARBA00022670"/>
    </source>
</evidence>
<dbReference type="RefSeq" id="WP_253678960.1">
    <property type="nucleotide sequence ID" value="NZ_CP050861.1"/>
</dbReference>
<comment type="similarity">
    <text evidence="2 8">Belongs to the peptidase M16 family.</text>
</comment>
<reference evidence="12" key="1">
    <citation type="submission" date="2020-04" db="EMBL/GenBank/DDBJ databases">
        <title>Tenacibaculum mesophilum bac2.</title>
        <authorList>
            <person name="Li M."/>
        </authorList>
    </citation>
    <scope>NUCLEOTIDE SEQUENCE</scope>
    <source>
        <strain evidence="12">Bac2</strain>
    </source>
</reference>
<dbReference type="GO" id="GO:0004222">
    <property type="term" value="F:metalloendopeptidase activity"/>
    <property type="evidence" value="ECO:0007669"/>
    <property type="project" value="InterPro"/>
</dbReference>
<dbReference type="InterPro" id="IPR001431">
    <property type="entry name" value="Pept_M16_Zn_BS"/>
</dbReference>